<dbReference type="InterPro" id="IPR045572">
    <property type="entry name" value="RE_endonuc_C"/>
</dbReference>
<dbReference type="InterPro" id="IPR006935">
    <property type="entry name" value="Helicase/UvrB_N"/>
</dbReference>
<dbReference type="PANTHER" id="PTHR47396:SF1">
    <property type="entry name" value="ATP-DEPENDENT HELICASE IRC3-RELATED"/>
    <property type="match status" value="1"/>
</dbReference>
<dbReference type="STRING" id="182217.HCW_05365"/>
<dbReference type="GO" id="GO:0005524">
    <property type="term" value="F:ATP binding"/>
    <property type="evidence" value="ECO:0007669"/>
    <property type="project" value="InterPro"/>
</dbReference>
<feature type="domain" description="Helicase ATP-binding" evidence="1">
    <location>
        <begin position="60"/>
        <end position="251"/>
    </location>
</feature>
<dbReference type="RefSeq" id="WP_014661208.1">
    <property type="nucleotide sequence ID" value="NC_017737.1"/>
</dbReference>
<dbReference type="Pfam" id="PF19778">
    <property type="entry name" value="RE_endonuc"/>
    <property type="match status" value="1"/>
</dbReference>
<dbReference type="GO" id="GO:0003677">
    <property type="term" value="F:DNA binding"/>
    <property type="evidence" value="ECO:0007669"/>
    <property type="project" value="InterPro"/>
</dbReference>
<evidence type="ECO:0000259" key="1">
    <source>
        <dbReference type="PROSITE" id="PS51192"/>
    </source>
</evidence>
<accession>I0EN19</accession>
<dbReference type="EMBL" id="CP003479">
    <property type="protein sequence ID" value="AFI04338.1"/>
    <property type="molecule type" value="Genomic_DNA"/>
</dbReference>
<dbReference type="InterPro" id="IPR027417">
    <property type="entry name" value="P-loop_NTPase"/>
</dbReference>
<gene>
    <name evidence="2" type="ordered locus">HCW_05365</name>
</gene>
<dbReference type="GO" id="GO:0005829">
    <property type="term" value="C:cytosol"/>
    <property type="evidence" value="ECO:0007669"/>
    <property type="project" value="TreeGrafter"/>
</dbReference>
<dbReference type="GO" id="GO:0015668">
    <property type="term" value="F:type III site-specific deoxyribonuclease activity"/>
    <property type="evidence" value="ECO:0007669"/>
    <property type="project" value="InterPro"/>
</dbReference>
<dbReference type="KEGG" id="hce:HCW_05365"/>
<dbReference type="PATRIC" id="fig|182217.3.peg.1139"/>
<dbReference type="REBASE" id="47610">
    <property type="entry name" value="Hce7128ORF5355P"/>
</dbReference>
<dbReference type="SUPFAM" id="SSF52540">
    <property type="entry name" value="P-loop containing nucleoside triphosphate hydrolases"/>
    <property type="match status" value="1"/>
</dbReference>
<dbReference type="NCBIfam" id="NF012027">
    <property type="entry name" value="PRK15483.1"/>
    <property type="match status" value="1"/>
</dbReference>
<dbReference type="Gene3D" id="3.40.50.300">
    <property type="entry name" value="P-loop containing nucleotide triphosphate hydrolases"/>
    <property type="match status" value="2"/>
</dbReference>
<dbReference type="AlphaFoldDB" id="I0EN19"/>
<reference evidence="3" key="1">
    <citation type="submission" date="2012-04" db="EMBL/GenBank/DDBJ databases">
        <title>Complete genome sequence of Helicobacter cetorum strain MIT 00-7128.</title>
        <authorList>
            <person name="Kersulyte D."/>
            <person name="Berg D.E."/>
        </authorList>
    </citation>
    <scope>NUCLEOTIDE SEQUENCE [LARGE SCALE GENOMIC DNA]</scope>
    <source>
        <strain evidence="3">MIT 00-7128</strain>
    </source>
</reference>
<evidence type="ECO:0000313" key="2">
    <source>
        <dbReference type="EMBL" id="AFI04338.1"/>
    </source>
</evidence>
<dbReference type="Pfam" id="PF04851">
    <property type="entry name" value="ResIII"/>
    <property type="match status" value="1"/>
</dbReference>
<name>I0EN19_HELC0</name>
<protein>
    <submittedName>
        <fullName evidence="2">Type III restriction-modification system StyLTI enzyme res</fullName>
    </submittedName>
</protein>
<dbReference type="eggNOG" id="COG3587">
    <property type="taxonomic scope" value="Bacteria"/>
</dbReference>
<dbReference type="SMART" id="SM00487">
    <property type="entry name" value="DEXDc"/>
    <property type="match status" value="1"/>
</dbReference>
<dbReference type="InterPro" id="IPR014001">
    <property type="entry name" value="Helicase_ATP-bd"/>
</dbReference>
<organism evidence="2 3">
    <name type="scientific">Helicobacter cetorum (strain ATCC BAA-429 / MIT 00-7128)</name>
    <dbReference type="NCBI Taxonomy" id="182217"/>
    <lineage>
        <taxon>Bacteria</taxon>
        <taxon>Pseudomonadati</taxon>
        <taxon>Campylobacterota</taxon>
        <taxon>Epsilonproteobacteria</taxon>
        <taxon>Campylobacterales</taxon>
        <taxon>Helicobacteraceae</taxon>
        <taxon>Helicobacter</taxon>
    </lineage>
</organism>
<proteinExistence type="predicted"/>
<dbReference type="InterPro" id="IPR050742">
    <property type="entry name" value="Helicase_Restrict-Modif_Enz"/>
</dbReference>
<evidence type="ECO:0000313" key="3">
    <source>
        <dbReference type="Proteomes" id="UP000005010"/>
    </source>
</evidence>
<dbReference type="PANTHER" id="PTHR47396">
    <property type="entry name" value="TYPE I RESTRICTION ENZYME ECOKI R PROTEIN"/>
    <property type="match status" value="1"/>
</dbReference>
<dbReference type="PROSITE" id="PS51192">
    <property type="entry name" value="HELICASE_ATP_BIND_1"/>
    <property type="match status" value="1"/>
</dbReference>
<sequence>MYENLDYQEKAINSVLKLFENISIKKSDEPNANDELMLNKHVLENNLKSIQEQNHLKNVPLIFDTPLNVDVCMQTGTGKTYTFTKLMANIYHYYAQKVHKFIIVIPSLAIKAQLVDFLKNNTQTFGVDFEVFVLESKKNSKKAKNFLSVELRNFIEKENELSILVINQGMLNSKSLEEECEGLFGSFSIFESISKLKPFIIMDEVHKFKQENVTYANLMKFKPQVLVRFGATFPYKNKKNKEIDYKNLVYHLSAREAFNRGLTKGVRGHVIDTSCITSQKFKLKEIFDDYAVFDVISYLGNKTESKQEQIIPKLGKISDFVLEKINAKRTKIELNNGETYQKGDMIKGVNKDFCKGFLTKAIEEHLKIEYTLLVTRKDRIKPITLFFIDNINAYRNADYAWLKDLFEEILKEQITKMKNSKEVKENNFYYEFLEKSLKDISKTHGGYFCKDNSQSDEDIAKEVEEILHDKEALLSLENTRRFIFSQWTLKEGWDNPNVFVICKMRSSGSDISRIQEVGRGLRLPVNEYQNRISDEEFFLEYIVGDDEKNFIKELKDEVEGAVNYSKLDDEVCQNIIQYYPDKTDDIIIYECSQNKIIDSMRALNIIDFEGLKELYPLAFKVSSGKIGSSNNTNKVKIRAHKYAELKALWEEINQKRFLIYHIENEEKFLEIVKECFQDSHSKWKKTQLVSQASAYFGGEVKKYNKQELQKIKGMEYEEFLLKLAKKLSVKKSTLHRAFESLKTQKDFDLKDYLNDSNVVYIEKEFKRFLAYGSVNFEISYAKIEANVHPSAFSDNKGYALKEINVSNLGTLGEEDKEAQESFLLEKVVCDSKIEKSNISQIIEDKDFKIKVFSKIPKNSIKIPLAGGFSYSPDFMYVIEDKESKKELHCIIESKGKRDEALSKEEERKINQYAPKFFESLKNVSFKTQFEDTEITEILREVLSKKNS</sequence>
<keyword evidence="3" id="KW-1185">Reference proteome</keyword>
<dbReference type="HOGENOM" id="CLU_011799_1_0_7"/>
<dbReference type="Proteomes" id="UP000005010">
    <property type="component" value="Chromosome"/>
</dbReference>